<dbReference type="Gene3D" id="2.30.29.30">
    <property type="entry name" value="Pleckstrin-homology domain (PH domain)/Phosphotyrosine-binding domain (PTB)"/>
    <property type="match status" value="1"/>
</dbReference>
<keyword evidence="2" id="KW-0140">cGMP</keyword>
<sequence length="973" mass="109002">MAAEVETLTGWLHKKLQGGKKWKKCWYVLDTENPATASISHFVHATMARTDRGADRLATDNRDEIPLSSIKRVLHQKKGMKFILLLNSGANVHLKANGEAAAKNWVTAIERAKKWAEEEMQKEKAMTQNSAEMKDTADVYMSRGAKSFQTQVKKNIKKKKKKSNAGQTINVDTNSEMSCFDEININDIPPPPPMPPPDSKLAATMKRVKNKKPGTLEVQAPKRFDTDIGPRGNGFSFRAKAKAGSAKVSRKNVSVGPRRAVMPVGPRTKAIDPTLEIPKFRKKNDKTRNLLLDTLTNSTSLSQVLFSELNESAVQKLVDKMYRVHVKHKEDVVKQGVQGSEFYIIESGRFHIYLVPNDDNVVQRQVAGIPQLVAQKGSGAFFGELALLYEQPSIVTVRAATDGVLWAISRPEFHELTKEVALEQAAEKKNLLKSSEILGALLSDKDMTAIADAMEYRDYETGDVIFSPGEALTSLLFLSQGAIDVYDDKGSKLSEMEIGESFGEIGLLEEYKIEYKFVAGKPKPRCVLLDIQETEGVVGSLKEMVQKRWAKQQTLAERRATKENPDVTKLKSTVNKLRGSIVQRFTLGTKSTDYSIDLGSHMSSVSVSSDMSAIDRDWEESPPLLTDVKFSCLKPIKLLGRGNFGQVHLVVNNHPNPLMLADTADEVAPEYFALKVLSRDFITDNGWEEMADNEKRAMAELSYHTRSPFIVRLFHSFADKKNIYLLLELCDGGDLYQLMRTQPGCRMDEKNSRFYAACVATGLEAMHKRTIVYRDLKPENLILAQNGFVKIADFGLAKKTLRTFTVCGTPDYMAPETILSRGHDIAVDWWAIGVLLFELTLGQAPFPGRDPMDIYENILAHKSGELTVPPGVKVTARFVDIMNALMHPKKTKRLGCLKAGAESVRNHAFFSDFDWTKFNSFQMKPPIMKRKPKYVDLGSYDPEYDCEPDDISDWKPDVDTVLETTPTFFNEKT</sequence>
<dbReference type="CDD" id="cd00821">
    <property type="entry name" value="PH"/>
    <property type="match status" value="1"/>
</dbReference>
<dbReference type="InterPro" id="IPR011009">
    <property type="entry name" value="Kinase-like_dom_sf"/>
</dbReference>
<reference evidence="11" key="1">
    <citation type="submission" date="2021-01" db="EMBL/GenBank/DDBJ databases">
        <authorList>
            <person name="Corre E."/>
            <person name="Pelletier E."/>
            <person name="Niang G."/>
            <person name="Scheremetjew M."/>
            <person name="Finn R."/>
            <person name="Kale V."/>
            <person name="Holt S."/>
            <person name="Cochrane G."/>
            <person name="Meng A."/>
            <person name="Brown T."/>
            <person name="Cohen L."/>
        </authorList>
    </citation>
    <scope>NUCLEOTIDE SEQUENCE</scope>
    <source>
        <strain evidence="11">GSBS06</strain>
    </source>
</reference>
<evidence type="ECO:0000256" key="4">
    <source>
        <dbReference type="ARBA" id="ARBA00022741"/>
    </source>
</evidence>
<dbReference type="SMART" id="SM00220">
    <property type="entry name" value="S_TKc"/>
    <property type="match status" value="1"/>
</dbReference>
<keyword evidence="4" id="KW-0547">Nucleotide-binding</keyword>
<dbReference type="InterPro" id="IPR018490">
    <property type="entry name" value="cNMP-bd_dom_sf"/>
</dbReference>
<dbReference type="CDD" id="cd00038">
    <property type="entry name" value="CAP_ED"/>
    <property type="match status" value="2"/>
</dbReference>
<keyword evidence="7" id="KW-0142">cGMP-binding</keyword>
<evidence type="ECO:0000256" key="2">
    <source>
        <dbReference type="ARBA" id="ARBA00022535"/>
    </source>
</evidence>
<evidence type="ECO:0000313" key="11">
    <source>
        <dbReference type="EMBL" id="CAE0442632.1"/>
    </source>
</evidence>
<accession>A0A7S3UZX8</accession>
<evidence type="ECO:0000256" key="6">
    <source>
        <dbReference type="ARBA" id="ARBA00022840"/>
    </source>
</evidence>
<proteinExistence type="predicted"/>
<dbReference type="PANTHER" id="PTHR24353">
    <property type="entry name" value="CYCLIC NUCLEOTIDE-DEPENDENT PROTEIN KINASE"/>
    <property type="match status" value="1"/>
</dbReference>
<dbReference type="Gene3D" id="3.30.200.20">
    <property type="entry name" value="Phosphorylase Kinase, domain 1"/>
    <property type="match status" value="1"/>
</dbReference>
<dbReference type="InterPro" id="IPR008271">
    <property type="entry name" value="Ser/Thr_kinase_AS"/>
</dbReference>
<protein>
    <submittedName>
        <fullName evidence="11">Uncharacterized protein</fullName>
    </submittedName>
</protein>
<evidence type="ECO:0000256" key="5">
    <source>
        <dbReference type="ARBA" id="ARBA00022777"/>
    </source>
</evidence>
<dbReference type="InterPro" id="IPR000719">
    <property type="entry name" value="Prot_kinase_dom"/>
</dbReference>
<evidence type="ECO:0000256" key="1">
    <source>
        <dbReference type="ARBA" id="ARBA00022527"/>
    </source>
</evidence>
<feature type="domain" description="Cyclic nucleotide-binding" evidence="10">
    <location>
        <begin position="305"/>
        <end position="434"/>
    </location>
</feature>
<dbReference type="Pfam" id="PF00027">
    <property type="entry name" value="cNMP_binding"/>
    <property type="match status" value="2"/>
</dbReference>
<dbReference type="PROSITE" id="PS50011">
    <property type="entry name" value="PROTEIN_KINASE_DOM"/>
    <property type="match status" value="1"/>
</dbReference>
<dbReference type="InterPro" id="IPR000595">
    <property type="entry name" value="cNMP-bd_dom"/>
</dbReference>
<dbReference type="PROSITE" id="PS00108">
    <property type="entry name" value="PROTEIN_KINASE_ST"/>
    <property type="match status" value="1"/>
</dbReference>
<dbReference type="EMBL" id="HBIN01016734">
    <property type="protein sequence ID" value="CAE0442632.1"/>
    <property type="molecule type" value="Transcribed_RNA"/>
</dbReference>
<dbReference type="SUPFAM" id="SSF51206">
    <property type="entry name" value="cAMP-binding domain-like"/>
    <property type="match status" value="2"/>
</dbReference>
<feature type="domain" description="Protein kinase" evidence="9">
    <location>
        <begin position="633"/>
        <end position="910"/>
    </location>
</feature>
<evidence type="ECO:0000256" key="7">
    <source>
        <dbReference type="ARBA" id="ARBA00022992"/>
    </source>
</evidence>
<dbReference type="GO" id="GO:0004691">
    <property type="term" value="F:cAMP-dependent protein kinase activity"/>
    <property type="evidence" value="ECO:0007669"/>
    <property type="project" value="TreeGrafter"/>
</dbReference>
<feature type="domain" description="Cyclic nucleotide-binding" evidence="10">
    <location>
        <begin position="438"/>
        <end position="547"/>
    </location>
</feature>
<dbReference type="PANTHER" id="PTHR24353:SF143">
    <property type="entry name" value="PROTEIN KINASE DOMAIN-CONTAINING PROTEIN"/>
    <property type="match status" value="1"/>
</dbReference>
<dbReference type="SMART" id="SM00233">
    <property type="entry name" value="PH"/>
    <property type="match status" value="1"/>
</dbReference>
<dbReference type="GO" id="GO:0005524">
    <property type="term" value="F:ATP binding"/>
    <property type="evidence" value="ECO:0007669"/>
    <property type="project" value="UniProtKB-KW"/>
</dbReference>
<keyword evidence="1" id="KW-0723">Serine/threonine-protein kinase</keyword>
<dbReference type="InterPro" id="IPR001849">
    <property type="entry name" value="PH_domain"/>
</dbReference>
<dbReference type="Gene3D" id="1.10.510.10">
    <property type="entry name" value="Transferase(Phosphotransferase) domain 1"/>
    <property type="match status" value="1"/>
</dbReference>
<keyword evidence="6" id="KW-0067">ATP-binding</keyword>
<feature type="domain" description="PH" evidence="8">
    <location>
        <begin position="5"/>
        <end position="114"/>
    </location>
</feature>
<dbReference type="Pfam" id="PF00169">
    <property type="entry name" value="PH"/>
    <property type="match status" value="1"/>
</dbReference>
<evidence type="ECO:0000259" key="10">
    <source>
        <dbReference type="PROSITE" id="PS50042"/>
    </source>
</evidence>
<evidence type="ECO:0000259" key="8">
    <source>
        <dbReference type="PROSITE" id="PS50003"/>
    </source>
</evidence>
<dbReference type="PROSITE" id="PS50042">
    <property type="entry name" value="CNMP_BINDING_3"/>
    <property type="match status" value="2"/>
</dbReference>
<evidence type="ECO:0000259" key="9">
    <source>
        <dbReference type="PROSITE" id="PS50011"/>
    </source>
</evidence>
<evidence type="ECO:0000256" key="3">
    <source>
        <dbReference type="ARBA" id="ARBA00022679"/>
    </source>
</evidence>
<dbReference type="PROSITE" id="PS50003">
    <property type="entry name" value="PH_DOMAIN"/>
    <property type="match status" value="1"/>
</dbReference>
<dbReference type="GO" id="GO:0030553">
    <property type="term" value="F:cGMP binding"/>
    <property type="evidence" value="ECO:0007669"/>
    <property type="project" value="UniProtKB-KW"/>
</dbReference>
<dbReference type="SMART" id="SM00100">
    <property type="entry name" value="cNMP"/>
    <property type="match status" value="2"/>
</dbReference>
<dbReference type="SUPFAM" id="SSF56112">
    <property type="entry name" value="Protein kinase-like (PK-like)"/>
    <property type="match status" value="1"/>
</dbReference>
<dbReference type="Pfam" id="PF00069">
    <property type="entry name" value="Pkinase"/>
    <property type="match status" value="1"/>
</dbReference>
<organism evidence="11">
    <name type="scientific">Aplanochytrium stocchinoi</name>
    <dbReference type="NCBI Taxonomy" id="215587"/>
    <lineage>
        <taxon>Eukaryota</taxon>
        <taxon>Sar</taxon>
        <taxon>Stramenopiles</taxon>
        <taxon>Bigyra</taxon>
        <taxon>Labyrinthulomycetes</taxon>
        <taxon>Thraustochytrida</taxon>
        <taxon>Thraustochytriidae</taxon>
        <taxon>Aplanochytrium</taxon>
    </lineage>
</organism>
<dbReference type="InterPro" id="IPR014710">
    <property type="entry name" value="RmlC-like_jellyroll"/>
</dbReference>
<dbReference type="InterPro" id="IPR011993">
    <property type="entry name" value="PH-like_dom_sf"/>
</dbReference>
<dbReference type="Gene3D" id="2.60.120.10">
    <property type="entry name" value="Jelly Rolls"/>
    <property type="match status" value="2"/>
</dbReference>
<keyword evidence="3" id="KW-0808">Transferase</keyword>
<dbReference type="GO" id="GO:0005952">
    <property type="term" value="C:cAMP-dependent protein kinase complex"/>
    <property type="evidence" value="ECO:0007669"/>
    <property type="project" value="TreeGrafter"/>
</dbReference>
<dbReference type="SUPFAM" id="SSF50729">
    <property type="entry name" value="PH domain-like"/>
    <property type="match status" value="1"/>
</dbReference>
<keyword evidence="5" id="KW-0418">Kinase</keyword>
<gene>
    <name evidence="11" type="ORF">ASTO00021_LOCUS12742</name>
</gene>
<dbReference type="AlphaFoldDB" id="A0A7S3UZX8"/>
<name>A0A7S3UZX8_9STRA</name>